<evidence type="ECO:0000313" key="2">
    <source>
        <dbReference type="EMBL" id="KKN90663.1"/>
    </source>
</evidence>
<name>A0A0F9XFP3_9ZZZZ</name>
<sequence length="145" mass="15939">MHETPHRHMGPLGPPPPAPEPAYYGAGPIDLAGHSAEQVVEIVLGVLCGRMSADAACRAHGITRGQYDVWHGNFVEICWRCARQRGAVATGKLRRARDQLAPRLREAFGLIRAEPPRDIWAWANERLASAWRPSGPLPLCDVSFC</sequence>
<feature type="region of interest" description="Disordered" evidence="1">
    <location>
        <begin position="1"/>
        <end position="20"/>
    </location>
</feature>
<organism evidence="2">
    <name type="scientific">marine sediment metagenome</name>
    <dbReference type="NCBI Taxonomy" id="412755"/>
    <lineage>
        <taxon>unclassified sequences</taxon>
        <taxon>metagenomes</taxon>
        <taxon>ecological metagenomes</taxon>
    </lineage>
</organism>
<dbReference type="InterPro" id="IPR010921">
    <property type="entry name" value="Trp_repressor/repl_initiator"/>
</dbReference>
<dbReference type="AlphaFoldDB" id="A0A0F9XFP3"/>
<proteinExistence type="predicted"/>
<protein>
    <submittedName>
        <fullName evidence="2">Uncharacterized protein</fullName>
    </submittedName>
</protein>
<comment type="caution">
    <text evidence="2">The sequence shown here is derived from an EMBL/GenBank/DDBJ whole genome shotgun (WGS) entry which is preliminary data.</text>
</comment>
<gene>
    <name evidence="2" type="ORF">LCGC14_0226060</name>
</gene>
<dbReference type="GO" id="GO:0043565">
    <property type="term" value="F:sequence-specific DNA binding"/>
    <property type="evidence" value="ECO:0007669"/>
    <property type="project" value="InterPro"/>
</dbReference>
<accession>A0A0F9XFP3</accession>
<reference evidence="2" key="1">
    <citation type="journal article" date="2015" name="Nature">
        <title>Complex archaea that bridge the gap between prokaryotes and eukaryotes.</title>
        <authorList>
            <person name="Spang A."/>
            <person name="Saw J.H."/>
            <person name="Jorgensen S.L."/>
            <person name="Zaremba-Niedzwiedzka K."/>
            <person name="Martijn J."/>
            <person name="Lind A.E."/>
            <person name="van Eijk R."/>
            <person name="Schleper C."/>
            <person name="Guy L."/>
            <person name="Ettema T.J."/>
        </authorList>
    </citation>
    <scope>NUCLEOTIDE SEQUENCE</scope>
</reference>
<dbReference type="SUPFAM" id="SSF48295">
    <property type="entry name" value="TrpR-like"/>
    <property type="match status" value="1"/>
</dbReference>
<dbReference type="EMBL" id="LAZR01000108">
    <property type="protein sequence ID" value="KKN90663.1"/>
    <property type="molecule type" value="Genomic_DNA"/>
</dbReference>
<evidence type="ECO:0000256" key="1">
    <source>
        <dbReference type="SAM" id="MobiDB-lite"/>
    </source>
</evidence>